<proteinExistence type="predicted"/>
<feature type="compositionally biased region" description="Polar residues" evidence="1">
    <location>
        <begin position="1"/>
        <end position="12"/>
    </location>
</feature>
<feature type="compositionally biased region" description="Low complexity" evidence="1">
    <location>
        <begin position="93"/>
        <end position="103"/>
    </location>
</feature>
<feature type="region of interest" description="Disordered" evidence="1">
    <location>
        <begin position="93"/>
        <end position="116"/>
    </location>
</feature>
<dbReference type="HOGENOM" id="CLU_1343190_0_0_1"/>
<evidence type="ECO:0000313" key="2">
    <source>
        <dbReference type="EMBL" id="KIR44026.1"/>
    </source>
</evidence>
<gene>
    <name evidence="2" type="ORF">I312_06772</name>
</gene>
<feature type="region of interest" description="Disordered" evidence="1">
    <location>
        <begin position="1"/>
        <end position="67"/>
    </location>
</feature>
<dbReference type="AlphaFoldDB" id="A0A0D0V950"/>
<evidence type="ECO:0000256" key="1">
    <source>
        <dbReference type="SAM" id="MobiDB-lite"/>
    </source>
</evidence>
<sequence length="204" mass="21721">MERPRVSTTRTSPLPPITCSLVRPPSPAIPSPSLPSSTPSRPPSPHPSLHSPHRSSPSTGPCPSSRQLLTSYSELSHISPSCSTLMMLRSSSPSLAAHSSPPASVIPSQTKTPSPIPRMTICQPEISSVDPRLLEIARLILRRPPADWKCLEQALATHLVSKQGRRYMLMVLPIGAGKTFAYLVANRSTDGGKGMVVVVGIGEG</sequence>
<feature type="compositionally biased region" description="Low complexity" evidence="1">
    <location>
        <begin position="47"/>
        <end position="58"/>
    </location>
</feature>
<feature type="compositionally biased region" description="Pro residues" evidence="1">
    <location>
        <begin position="24"/>
        <end position="33"/>
    </location>
</feature>
<reference evidence="2" key="1">
    <citation type="submission" date="2015-01" db="EMBL/GenBank/DDBJ databases">
        <title>The Genome Sequence of Cryptococcus gattii CA1280.</title>
        <authorList>
            <consortium name="The Broad Institute Genomics Platform"/>
            <person name="Cuomo C."/>
            <person name="Litvintseva A."/>
            <person name="Chen Y."/>
            <person name="Heitman J."/>
            <person name="Sun S."/>
            <person name="Springer D."/>
            <person name="Dromer F."/>
            <person name="Young S."/>
            <person name="Zeng Q."/>
            <person name="Gargeya S."/>
            <person name="Abouelleil A."/>
            <person name="Alvarado L."/>
            <person name="Chapman S.B."/>
            <person name="Gainer-Dewar J."/>
            <person name="Goldberg J."/>
            <person name="Griggs A."/>
            <person name="Gujja S."/>
            <person name="Hansen M."/>
            <person name="Howarth C."/>
            <person name="Imamovic A."/>
            <person name="Larimer J."/>
            <person name="Murphy C."/>
            <person name="Naylor J."/>
            <person name="Pearson M."/>
            <person name="Priest M."/>
            <person name="Roberts A."/>
            <person name="Saif S."/>
            <person name="Shea T."/>
            <person name="Sykes S."/>
            <person name="Wortman J."/>
            <person name="Nusbaum C."/>
            <person name="Birren B."/>
        </authorList>
    </citation>
    <scope>NUCLEOTIDE SEQUENCE [LARGE SCALE GENOMIC DNA]</scope>
    <source>
        <strain evidence="2">CA1280</strain>
    </source>
</reference>
<name>A0A0D0V950_CRYGA</name>
<protein>
    <submittedName>
        <fullName evidence="2">Uncharacterized protein</fullName>
    </submittedName>
</protein>
<dbReference type="EMBL" id="KN848030">
    <property type="protein sequence ID" value="KIR44026.1"/>
    <property type="molecule type" value="Genomic_DNA"/>
</dbReference>
<accession>A0A0D0V950</accession>
<organism evidence="2">
    <name type="scientific">Cryptococcus bacillisporus CA1280</name>
    <dbReference type="NCBI Taxonomy" id="1296109"/>
    <lineage>
        <taxon>Eukaryota</taxon>
        <taxon>Fungi</taxon>
        <taxon>Dikarya</taxon>
        <taxon>Basidiomycota</taxon>
        <taxon>Agaricomycotina</taxon>
        <taxon>Tremellomycetes</taxon>
        <taxon>Tremellales</taxon>
        <taxon>Cryptococcaceae</taxon>
        <taxon>Cryptococcus</taxon>
        <taxon>Cryptococcus gattii species complex</taxon>
    </lineage>
</organism>